<protein>
    <submittedName>
        <fullName evidence="1">Phage virion morphogenesis protein</fullName>
    </submittedName>
</protein>
<dbReference type="EMBL" id="VWPJ01000039">
    <property type="protein sequence ID" value="KAA5603221.1"/>
    <property type="molecule type" value="Genomic_DNA"/>
</dbReference>
<name>A0A5M6I4S3_9PROT</name>
<dbReference type="AlphaFoldDB" id="A0A5M6I4S3"/>
<reference evidence="1 2" key="1">
    <citation type="submission" date="2019-09" db="EMBL/GenBank/DDBJ databases">
        <title>Genome sequence of Roseospira marina, one of the more divergent members of the non-sulfur purple photosynthetic bacterial family, the Rhodospirillaceae.</title>
        <authorList>
            <person name="Meyer T."/>
            <person name="Kyndt J."/>
        </authorList>
    </citation>
    <scope>NUCLEOTIDE SEQUENCE [LARGE SCALE GENOMIC DNA]</scope>
    <source>
        <strain evidence="1 2">DSM 15113</strain>
    </source>
</reference>
<evidence type="ECO:0000313" key="1">
    <source>
        <dbReference type="EMBL" id="KAA5603221.1"/>
    </source>
</evidence>
<comment type="caution">
    <text evidence="1">The sequence shown here is derived from an EMBL/GenBank/DDBJ whole genome shotgun (WGS) entry which is preliminary data.</text>
</comment>
<dbReference type="RefSeq" id="WP_150064212.1">
    <property type="nucleotide sequence ID" value="NZ_JACHII010000037.1"/>
</dbReference>
<gene>
    <name evidence="1" type="ORF">F1188_19950</name>
</gene>
<sequence>MAGISITVSGDEFVGRGLDGLIARTGDLTPAMDMIGTMLDTSVDHRFETETDPDGQPWPKSIRALSEGGQTLTDRRHLRGSITHEAGPTSVRQGTNLIYARPHQLGALIKPKAAKALTFRIGGRTVQVQQVTIPARPYLGLSAEDRTEAGEIIADWVTGAL</sequence>
<dbReference type="InterPro" id="IPR006522">
    <property type="entry name" value="Phage_virion_morphogenesis"/>
</dbReference>
<dbReference type="NCBIfam" id="TIGR01635">
    <property type="entry name" value="tail_comp_S"/>
    <property type="match status" value="1"/>
</dbReference>
<dbReference type="Proteomes" id="UP000324065">
    <property type="component" value="Unassembled WGS sequence"/>
</dbReference>
<organism evidence="1 2">
    <name type="scientific">Roseospira marina</name>
    <dbReference type="NCBI Taxonomy" id="140057"/>
    <lineage>
        <taxon>Bacteria</taxon>
        <taxon>Pseudomonadati</taxon>
        <taxon>Pseudomonadota</taxon>
        <taxon>Alphaproteobacteria</taxon>
        <taxon>Rhodospirillales</taxon>
        <taxon>Rhodospirillaceae</taxon>
        <taxon>Roseospira</taxon>
    </lineage>
</organism>
<dbReference type="Pfam" id="PF05069">
    <property type="entry name" value="Phage_tail_S"/>
    <property type="match status" value="1"/>
</dbReference>
<evidence type="ECO:0000313" key="2">
    <source>
        <dbReference type="Proteomes" id="UP000324065"/>
    </source>
</evidence>
<keyword evidence="2" id="KW-1185">Reference proteome</keyword>
<dbReference type="OrthoDB" id="2081253at2"/>
<accession>A0A5M6I4S3</accession>
<proteinExistence type="predicted"/>